<accession>A0A918P261</accession>
<dbReference type="Proteomes" id="UP000619244">
    <property type="component" value="Unassembled WGS sequence"/>
</dbReference>
<evidence type="ECO:0008006" key="3">
    <source>
        <dbReference type="Google" id="ProtNLM"/>
    </source>
</evidence>
<dbReference type="AlphaFoldDB" id="A0A918P261"/>
<name>A0A918P261_9ACTN</name>
<dbReference type="InterPro" id="IPR021276">
    <property type="entry name" value="DUF2855"/>
</dbReference>
<organism evidence="1 2">
    <name type="scientific">Streptomyces minutiscleroticus</name>
    <dbReference type="NCBI Taxonomy" id="68238"/>
    <lineage>
        <taxon>Bacteria</taxon>
        <taxon>Bacillati</taxon>
        <taxon>Actinomycetota</taxon>
        <taxon>Actinomycetes</taxon>
        <taxon>Kitasatosporales</taxon>
        <taxon>Streptomycetaceae</taxon>
        <taxon>Streptomyces</taxon>
    </lineage>
</organism>
<dbReference type="Gene3D" id="3.90.180.10">
    <property type="entry name" value="Medium-chain alcohol dehydrogenases, catalytic domain"/>
    <property type="match status" value="1"/>
</dbReference>
<dbReference type="EMBL" id="BMVU01000092">
    <property type="protein sequence ID" value="GGY13999.1"/>
    <property type="molecule type" value="Genomic_DNA"/>
</dbReference>
<dbReference type="Pfam" id="PF11017">
    <property type="entry name" value="DUF2855"/>
    <property type="match status" value="1"/>
</dbReference>
<protein>
    <recommendedName>
        <fullName evidence="3">DUF2855 family protein</fullName>
    </recommendedName>
</protein>
<comment type="caution">
    <text evidence="1">The sequence shown here is derived from an EMBL/GenBank/DDBJ whole genome shotgun (WGS) entry which is preliminary data.</text>
</comment>
<sequence length="355" mass="38104">MSAQSAFQAIEFLRDDPLHTMRIVPDPLPEPARGSVLLKIERFVLTSNNITYARHGDRLGYWAPFPAREHGWGRVPAWGTARVIGGDPDLAAPGELFFGYIPMATHLLVEAEPLPTGLRATSPERSEMYPLYRDMTRMNDPVDDVVLATTGGVARTAAHLSDEIQASAPAHVVFSSATSRTALTTAVVLREAGLRVVGLTAADRTKAAARAEAFDEVLSYDEVGDLVGIPGTVYVDVAGRPEITAAVARTLGSALVRSLRVGATHPSSEPSAQISPQGPPAEQFNVGLRRIDVAARIGEEKMAALEQAAEKSLAVWAAEHLAVETVTGLEQVRHVWHRVLRGEVDPLTIAVIVPS</sequence>
<evidence type="ECO:0000313" key="2">
    <source>
        <dbReference type="Proteomes" id="UP000619244"/>
    </source>
</evidence>
<proteinExistence type="predicted"/>
<dbReference type="RefSeq" id="WP_190194991.1">
    <property type="nucleotide sequence ID" value="NZ_BMVU01000092.1"/>
</dbReference>
<evidence type="ECO:0000313" key="1">
    <source>
        <dbReference type="EMBL" id="GGY13999.1"/>
    </source>
</evidence>
<dbReference type="Gene3D" id="3.40.50.720">
    <property type="entry name" value="NAD(P)-binding Rossmann-like Domain"/>
    <property type="match status" value="1"/>
</dbReference>
<keyword evidence="2" id="KW-1185">Reference proteome</keyword>
<reference evidence="1" key="2">
    <citation type="submission" date="2020-09" db="EMBL/GenBank/DDBJ databases">
        <authorList>
            <person name="Sun Q."/>
            <person name="Ohkuma M."/>
        </authorList>
    </citation>
    <scope>NUCLEOTIDE SEQUENCE</scope>
    <source>
        <strain evidence="1">JCM 4790</strain>
    </source>
</reference>
<reference evidence="1" key="1">
    <citation type="journal article" date="2014" name="Int. J. Syst. Evol. Microbiol.">
        <title>Complete genome sequence of Corynebacterium casei LMG S-19264T (=DSM 44701T), isolated from a smear-ripened cheese.</title>
        <authorList>
            <consortium name="US DOE Joint Genome Institute (JGI-PGF)"/>
            <person name="Walter F."/>
            <person name="Albersmeier A."/>
            <person name="Kalinowski J."/>
            <person name="Ruckert C."/>
        </authorList>
    </citation>
    <scope>NUCLEOTIDE SEQUENCE</scope>
    <source>
        <strain evidence="1">JCM 4790</strain>
    </source>
</reference>
<gene>
    <name evidence="1" type="ORF">GCM10010358_77790</name>
</gene>